<dbReference type="AlphaFoldDB" id="A0A822YIE0"/>
<organism evidence="2 3">
    <name type="scientific">Nelumbo nucifera</name>
    <name type="common">Sacred lotus</name>
    <dbReference type="NCBI Taxonomy" id="4432"/>
    <lineage>
        <taxon>Eukaryota</taxon>
        <taxon>Viridiplantae</taxon>
        <taxon>Streptophyta</taxon>
        <taxon>Embryophyta</taxon>
        <taxon>Tracheophyta</taxon>
        <taxon>Spermatophyta</taxon>
        <taxon>Magnoliopsida</taxon>
        <taxon>Proteales</taxon>
        <taxon>Nelumbonaceae</taxon>
        <taxon>Nelumbo</taxon>
    </lineage>
</organism>
<reference evidence="2 3" key="1">
    <citation type="journal article" date="2020" name="Mol. Biol. Evol.">
        <title>Distinct Expression and Methylation Patterns for Genes with Different Fates following a Single Whole-Genome Duplication in Flowering Plants.</title>
        <authorList>
            <person name="Shi T."/>
            <person name="Rahmani R.S."/>
            <person name="Gugger P.F."/>
            <person name="Wang M."/>
            <person name="Li H."/>
            <person name="Zhang Y."/>
            <person name="Li Z."/>
            <person name="Wang Q."/>
            <person name="Van de Peer Y."/>
            <person name="Marchal K."/>
            <person name="Chen J."/>
        </authorList>
    </citation>
    <scope>NUCLEOTIDE SEQUENCE [LARGE SCALE GENOMIC DNA]</scope>
    <source>
        <tissue evidence="2">Leaf</tissue>
    </source>
</reference>
<evidence type="ECO:0000313" key="3">
    <source>
        <dbReference type="Proteomes" id="UP000607653"/>
    </source>
</evidence>
<evidence type="ECO:0000313" key="2">
    <source>
        <dbReference type="EMBL" id="DAD32252.1"/>
    </source>
</evidence>
<keyword evidence="3" id="KW-1185">Reference proteome</keyword>
<accession>A0A822YIE0</accession>
<gene>
    <name evidence="2" type="ORF">HUJ06_011103</name>
    <name evidence="1" type="ORF">HUJ06_021443</name>
</gene>
<name>A0A822YIE0_NELNU</name>
<proteinExistence type="predicted"/>
<dbReference type="EMBL" id="DUZY01000001">
    <property type="protein sequence ID" value="DAD19980.1"/>
    <property type="molecule type" value="Genomic_DNA"/>
</dbReference>
<protein>
    <submittedName>
        <fullName evidence="2">Uncharacterized protein</fullName>
    </submittedName>
</protein>
<sequence>MGSHGEYFLCTEEVDLYSLDNNILV</sequence>
<dbReference type="EMBL" id="DUZY01000003">
    <property type="protein sequence ID" value="DAD32252.1"/>
    <property type="molecule type" value="Genomic_DNA"/>
</dbReference>
<evidence type="ECO:0000313" key="1">
    <source>
        <dbReference type="EMBL" id="DAD19980.1"/>
    </source>
</evidence>
<comment type="caution">
    <text evidence="2">The sequence shown here is derived from an EMBL/GenBank/DDBJ whole genome shotgun (WGS) entry which is preliminary data.</text>
</comment>
<dbReference type="Proteomes" id="UP000607653">
    <property type="component" value="Unassembled WGS sequence"/>
</dbReference>